<evidence type="ECO:0000313" key="4">
    <source>
        <dbReference type="Proteomes" id="UP000486601"/>
    </source>
</evidence>
<proteinExistence type="predicted"/>
<dbReference type="EMBL" id="CP009225">
    <property type="protein sequence ID" value="AKC61010.1"/>
    <property type="molecule type" value="Genomic_DNA"/>
</dbReference>
<dbReference type="KEGG" id="cld:CLSPO_c02790"/>
<dbReference type="RefSeq" id="WP_110093037.1">
    <property type="nucleotide sequence ID" value="NZ_CBCRVC010000028.1"/>
</dbReference>
<evidence type="ECO:0000313" key="1">
    <source>
        <dbReference type="EMBL" id="AKC61010.1"/>
    </source>
</evidence>
<dbReference type="GeneID" id="92937044"/>
<evidence type="ECO:0000313" key="2">
    <source>
        <dbReference type="EMBL" id="NFR62411.1"/>
    </source>
</evidence>
<dbReference type="InterPro" id="IPR032624">
    <property type="entry name" value="DUF4879"/>
</dbReference>
<reference evidence="1" key="1">
    <citation type="submission" date="2014-08" db="EMBL/GenBank/DDBJ databases">
        <authorList>
            <person name="Kubiak A."/>
            <person name="Poehlein A."/>
            <person name="Daniel R."/>
            <person name="Minton N.P."/>
        </authorList>
    </citation>
    <scope>NUCLEOTIDE SEQUENCE</scope>
    <source>
        <strain evidence="1">NCIMB 10696</strain>
    </source>
</reference>
<reference evidence="1 3" key="2">
    <citation type="journal article" date="2015" name="PLoS ONE">
        <title>A universal mariner transposon system for forward genetic studies in the genus clostridium.</title>
        <authorList>
            <person name="Zhang Y."/>
            <person name="Grosse-Honebrink A."/>
            <person name="Minton N.P."/>
        </authorList>
    </citation>
    <scope>NUCLEOTIDE SEQUENCE [LARGE SCALE GENOMIC DNA]</scope>
    <source>
        <strain evidence="1 3">NCIMB 10696</strain>
    </source>
</reference>
<dbReference type="EMBL" id="SXCS01000007">
    <property type="protein sequence ID" value="NFR62411.1"/>
    <property type="molecule type" value="Genomic_DNA"/>
</dbReference>
<evidence type="ECO:0000313" key="3">
    <source>
        <dbReference type="Proteomes" id="UP000033052"/>
    </source>
</evidence>
<reference evidence="2 4" key="3">
    <citation type="submission" date="2019-04" db="EMBL/GenBank/DDBJ databases">
        <title>Genome sequencing of Clostridium botulinum Groups I-IV and Clostridium butyricum.</title>
        <authorList>
            <person name="Brunt J."/>
            <person name="Van Vliet A.H.M."/>
            <person name="Stringer S.C."/>
            <person name="Carter A.T."/>
            <person name="Peck M.W."/>
        </authorList>
    </citation>
    <scope>NUCLEOTIDE SEQUENCE [LARGE SCALE GENOMIC DNA]</scope>
    <source>
        <strain evidence="2 4">IFR 18/108</strain>
    </source>
</reference>
<organism evidence="2 4">
    <name type="scientific">Clostridium sporogenes</name>
    <dbReference type="NCBI Taxonomy" id="1509"/>
    <lineage>
        <taxon>Bacteria</taxon>
        <taxon>Bacillati</taxon>
        <taxon>Bacillota</taxon>
        <taxon>Clostridia</taxon>
        <taxon>Eubacteriales</taxon>
        <taxon>Clostridiaceae</taxon>
        <taxon>Clostridium</taxon>
    </lineage>
</organism>
<dbReference type="Proteomes" id="UP000033052">
    <property type="component" value="Chromosome"/>
</dbReference>
<dbReference type="Pfam" id="PF16219">
    <property type="entry name" value="DUF4879"/>
    <property type="match status" value="1"/>
</dbReference>
<name>A0A7X5PAH5_CLOSG</name>
<dbReference type="AlphaFoldDB" id="A0A7X5PAH5"/>
<protein>
    <submittedName>
        <fullName evidence="2">DUF4879 domain-containing protein</fullName>
    </submittedName>
</protein>
<dbReference type="Proteomes" id="UP000486601">
    <property type="component" value="Unassembled WGS sequence"/>
</dbReference>
<gene>
    <name evidence="1" type="ORF">CLSPO_c02790</name>
    <name evidence="2" type="ORF">FDF70_13175</name>
</gene>
<accession>A0A7X5PAH5</accession>
<sequence length="79" mass="8901">MGYGNVFTSVDGGEVSCQFKEVKRIPIEEYTSYGKIVAGWMYVYKIDNLTKGIHNVEFICHGTGTPYRCMKATAKINKL</sequence>